<dbReference type="PANTHER" id="PTHR43692:SF1">
    <property type="entry name" value="UDP-N-ACETYLMURAMOYLALANINE--D-GLUTAMATE LIGASE"/>
    <property type="match status" value="1"/>
</dbReference>
<evidence type="ECO:0000256" key="6">
    <source>
        <dbReference type="ARBA" id="ARBA00022741"/>
    </source>
</evidence>
<feature type="domain" description="Mur ligase C-terminal" evidence="11">
    <location>
        <begin position="365"/>
        <end position="478"/>
    </location>
</feature>
<dbReference type="GO" id="GO:0008764">
    <property type="term" value="F:UDP-N-acetylmuramoylalanine-D-glutamate ligase activity"/>
    <property type="evidence" value="ECO:0007669"/>
    <property type="project" value="UniProtKB-EC"/>
</dbReference>
<dbReference type="Proteomes" id="UP001168613">
    <property type="component" value="Unassembled WGS sequence"/>
</dbReference>
<proteinExistence type="inferred from homology"/>
<dbReference type="Gene3D" id="3.90.190.20">
    <property type="entry name" value="Mur ligase, C-terminal domain"/>
    <property type="match status" value="1"/>
</dbReference>
<reference evidence="13" key="1">
    <citation type="submission" date="2021-11" db="EMBL/GenBank/DDBJ databases">
        <title>Draft genome sequence of Alcaligenes endophyticus type strain CCUG 75668T.</title>
        <authorList>
            <person name="Salva-Serra F."/>
            <person name="Duran R.E."/>
            <person name="Seeger M."/>
            <person name="Moore E.R.B."/>
            <person name="Jaen-Luchoro D."/>
        </authorList>
    </citation>
    <scope>NUCLEOTIDE SEQUENCE</scope>
    <source>
        <strain evidence="13">CCUG 75668</strain>
    </source>
</reference>
<dbReference type="Pfam" id="PF08245">
    <property type="entry name" value="Mur_ligase_M"/>
    <property type="match status" value="1"/>
</dbReference>
<dbReference type="SUPFAM" id="SSF51984">
    <property type="entry name" value="MurCD N-terminal domain"/>
    <property type="match status" value="1"/>
</dbReference>
<evidence type="ECO:0000256" key="4">
    <source>
        <dbReference type="ARBA" id="ARBA00022598"/>
    </source>
</evidence>
<evidence type="ECO:0000313" key="14">
    <source>
        <dbReference type="Proteomes" id="UP001168613"/>
    </source>
</evidence>
<dbReference type="PROSITE" id="PS01011">
    <property type="entry name" value="FOLYLPOLYGLU_SYNT_1"/>
    <property type="match status" value="1"/>
</dbReference>
<dbReference type="NCBIfam" id="TIGR01087">
    <property type="entry name" value="murD"/>
    <property type="match status" value="1"/>
</dbReference>
<dbReference type="SUPFAM" id="SSF53244">
    <property type="entry name" value="MurD-like peptide ligases, peptide-binding domain"/>
    <property type="match status" value="1"/>
</dbReference>
<keyword evidence="8 9" id="KW-0131">Cell cycle</keyword>
<keyword evidence="14" id="KW-1185">Reference proteome</keyword>
<dbReference type="Gene3D" id="3.40.50.720">
    <property type="entry name" value="NAD(P)-binding Rossmann-like Domain"/>
    <property type="match status" value="1"/>
</dbReference>
<evidence type="ECO:0000256" key="10">
    <source>
        <dbReference type="RuleBase" id="RU003664"/>
    </source>
</evidence>
<dbReference type="Pfam" id="PF02875">
    <property type="entry name" value="Mur_ligase_C"/>
    <property type="match status" value="1"/>
</dbReference>
<keyword evidence="4 9" id="KW-0436">Ligase</keyword>
<feature type="binding site" evidence="9">
    <location>
        <begin position="135"/>
        <end position="141"/>
    </location>
    <ligand>
        <name>ATP</name>
        <dbReference type="ChEBI" id="CHEBI:30616"/>
    </ligand>
</feature>
<dbReference type="PANTHER" id="PTHR43692">
    <property type="entry name" value="UDP-N-ACETYLMURAMOYLALANINE--D-GLUTAMATE LIGASE"/>
    <property type="match status" value="1"/>
</dbReference>
<dbReference type="RefSeq" id="WP_266123932.1">
    <property type="nucleotide sequence ID" value="NZ_JAJHNU010000005.1"/>
</dbReference>
<comment type="subcellular location">
    <subcellularLocation>
        <location evidence="1 9 10">Cytoplasm</location>
    </subcellularLocation>
</comment>
<evidence type="ECO:0000256" key="2">
    <source>
        <dbReference type="ARBA" id="ARBA00004752"/>
    </source>
</evidence>
<accession>A0ABT8EMW4</accession>
<dbReference type="SUPFAM" id="SSF53623">
    <property type="entry name" value="MurD-like peptide ligases, catalytic domain"/>
    <property type="match status" value="1"/>
</dbReference>
<keyword evidence="7 9" id="KW-0067">ATP-binding</keyword>
<keyword evidence="6 9" id="KW-0547">Nucleotide-binding</keyword>
<keyword evidence="5 9" id="KW-0132">Cell division</keyword>
<evidence type="ECO:0000259" key="12">
    <source>
        <dbReference type="Pfam" id="PF08245"/>
    </source>
</evidence>
<evidence type="ECO:0000313" key="13">
    <source>
        <dbReference type="EMBL" id="MDN4122537.1"/>
    </source>
</evidence>
<evidence type="ECO:0000256" key="3">
    <source>
        <dbReference type="ARBA" id="ARBA00022490"/>
    </source>
</evidence>
<dbReference type="Gene3D" id="3.40.1190.10">
    <property type="entry name" value="Mur-like, catalytic domain"/>
    <property type="match status" value="1"/>
</dbReference>
<evidence type="ECO:0000256" key="7">
    <source>
        <dbReference type="ARBA" id="ARBA00022840"/>
    </source>
</evidence>
<dbReference type="InterPro" id="IPR036615">
    <property type="entry name" value="Mur_ligase_C_dom_sf"/>
</dbReference>
<evidence type="ECO:0000256" key="1">
    <source>
        <dbReference type="ARBA" id="ARBA00004496"/>
    </source>
</evidence>
<protein>
    <recommendedName>
        <fullName evidence="9 10">UDP-N-acetylmuramoylalanine--D-glutamate ligase</fullName>
        <ecNumber evidence="9 10">6.3.2.9</ecNumber>
    </recommendedName>
    <alternativeName>
        <fullName evidence="9">D-glutamic acid-adding enzyme</fullName>
    </alternativeName>
    <alternativeName>
        <fullName evidence="9">UDP-N-acetylmuramoyl-L-alanyl-D-glutamate synthetase</fullName>
    </alternativeName>
</protein>
<comment type="function">
    <text evidence="9 10">Cell wall formation. Catalyzes the addition of glutamate to the nucleotide precursor UDP-N-acetylmuramoyl-L-alanine (UMA).</text>
</comment>
<evidence type="ECO:0000256" key="9">
    <source>
        <dbReference type="HAMAP-Rule" id="MF_00639"/>
    </source>
</evidence>
<dbReference type="EMBL" id="JAJHNU010000005">
    <property type="protein sequence ID" value="MDN4122537.1"/>
    <property type="molecule type" value="Genomic_DNA"/>
</dbReference>
<evidence type="ECO:0000256" key="8">
    <source>
        <dbReference type="ARBA" id="ARBA00023306"/>
    </source>
</evidence>
<dbReference type="InterPro" id="IPR005762">
    <property type="entry name" value="MurD"/>
</dbReference>
<gene>
    <name evidence="9 13" type="primary">murD</name>
    <name evidence="13" type="ORF">LMS43_14680</name>
</gene>
<dbReference type="InterPro" id="IPR004101">
    <property type="entry name" value="Mur_ligase_C"/>
</dbReference>
<comment type="caution">
    <text evidence="13">The sequence shown here is derived from an EMBL/GenBank/DDBJ whole genome shotgun (WGS) entry which is preliminary data.</text>
</comment>
<evidence type="ECO:0000259" key="11">
    <source>
        <dbReference type="Pfam" id="PF02875"/>
    </source>
</evidence>
<dbReference type="InterPro" id="IPR018109">
    <property type="entry name" value="Folylpolyglutamate_synth_CS"/>
</dbReference>
<dbReference type="EC" id="6.3.2.9" evidence="9 10"/>
<organism evidence="13 14">
    <name type="scientific">Alcaligenes endophyticus</name>
    <dbReference type="NCBI Taxonomy" id="1929088"/>
    <lineage>
        <taxon>Bacteria</taxon>
        <taxon>Pseudomonadati</taxon>
        <taxon>Pseudomonadota</taxon>
        <taxon>Betaproteobacteria</taxon>
        <taxon>Burkholderiales</taxon>
        <taxon>Alcaligenaceae</taxon>
        <taxon>Alcaligenes</taxon>
    </lineage>
</organism>
<dbReference type="HAMAP" id="MF_00639">
    <property type="entry name" value="MurD"/>
    <property type="match status" value="1"/>
</dbReference>
<keyword evidence="3 9" id="KW-0963">Cytoplasm</keyword>
<comment type="similarity">
    <text evidence="9">Belongs to the MurCDEF family.</text>
</comment>
<keyword evidence="9 10" id="KW-0961">Cell wall biogenesis/degradation</keyword>
<dbReference type="Pfam" id="PF21799">
    <property type="entry name" value="MurD-like_N"/>
    <property type="match status" value="1"/>
</dbReference>
<dbReference type="InterPro" id="IPR013221">
    <property type="entry name" value="Mur_ligase_cen"/>
</dbReference>
<sequence length="509" mass="54170">MTTEHSSPLHTTGRIAILGLGETGLSAAQWCLDQGAALRLLDTRAHIDILGQLQGDTDQVEQLLGEQALCFEALHGVSAVVISPGLSPIDPAIAQFLAWARDLQIEVISEIELFARALQQLRSQGYTPHVLAVTGTNGKTTVVSLLAHVLRAAGLHVCIAGNISPAALTALRQQIQTDNLPQVWILELSSFQLETTYSLHCDAGAVLNLTDDHLDWHGSSQAYAQAKAKLFALSKVQVFNRDDEQVVAMLPDVNAACTRGFSAHAPSYVGDLGLGLEGGMEWLLAAEATDFSEQESTVRKRQAGTAEPTIRPLGRVNKLMPVEALQLKGRHNALNALAVLALARVLGLRWSDVLHALRTYQGEPHRLELVRLLQGVSYFDDSKGTNVGATVAALNGLDQPLILIAGGLGKGQNFAPLAAAVQGKVKAVFLIGQDAPLIEAALADTGIPIVHQASLEQAVRSAADIAQAGDAVILSPACASMDMFRNYQHRGQVFVEALTELALDQGEAA</sequence>
<evidence type="ECO:0000256" key="5">
    <source>
        <dbReference type="ARBA" id="ARBA00022618"/>
    </source>
</evidence>
<feature type="domain" description="Mur ligase central" evidence="12">
    <location>
        <begin position="133"/>
        <end position="343"/>
    </location>
</feature>
<keyword evidence="9 10" id="KW-0573">Peptidoglycan synthesis</keyword>
<keyword evidence="9 10" id="KW-0133">Cell shape</keyword>
<dbReference type="InterPro" id="IPR036565">
    <property type="entry name" value="Mur-like_cat_sf"/>
</dbReference>
<name>A0ABT8EMW4_9BURK</name>
<comment type="pathway">
    <text evidence="2 9 10">Cell wall biogenesis; peptidoglycan biosynthesis.</text>
</comment>
<comment type="catalytic activity">
    <reaction evidence="9 10">
        <text>UDP-N-acetyl-alpha-D-muramoyl-L-alanine + D-glutamate + ATP = UDP-N-acetyl-alpha-D-muramoyl-L-alanyl-D-glutamate + ADP + phosphate + H(+)</text>
        <dbReference type="Rhea" id="RHEA:16429"/>
        <dbReference type="ChEBI" id="CHEBI:15378"/>
        <dbReference type="ChEBI" id="CHEBI:29986"/>
        <dbReference type="ChEBI" id="CHEBI:30616"/>
        <dbReference type="ChEBI" id="CHEBI:43474"/>
        <dbReference type="ChEBI" id="CHEBI:83898"/>
        <dbReference type="ChEBI" id="CHEBI:83900"/>
        <dbReference type="ChEBI" id="CHEBI:456216"/>
        <dbReference type="EC" id="6.3.2.9"/>
    </reaction>
</comment>